<feature type="region of interest" description="Disordered" evidence="5">
    <location>
        <begin position="516"/>
        <end position="549"/>
    </location>
</feature>
<dbReference type="GO" id="GO:0008270">
    <property type="term" value="F:zinc ion binding"/>
    <property type="evidence" value="ECO:0007669"/>
    <property type="project" value="UniProtKB-KW"/>
</dbReference>
<keyword evidence="3" id="KW-0862">Zinc</keyword>
<dbReference type="GO" id="GO:0045216">
    <property type="term" value="P:cell-cell junction organization"/>
    <property type="evidence" value="ECO:0007669"/>
    <property type="project" value="InterPro"/>
</dbReference>
<dbReference type="PROSITE" id="PS50865">
    <property type="entry name" value="ZF_MYND_2"/>
    <property type="match status" value="1"/>
</dbReference>
<dbReference type="InterPro" id="IPR002893">
    <property type="entry name" value="Znf_MYND"/>
</dbReference>
<evidence type="ECO:0000256" key="1">
    <source>
        <dbReference type="ARBA" id="ARBA00022723"/>
    </source>
</evidence>
<dbReference type="SUPFAM" id="SSF81383">
    <property type="entry name" value="F-box domain"/>
    <property type="match status" value="1"/>
</dbReference>
<evidence type="ECO:0000313" key="7">
    <source>
        <dbReference type="EMBL" id="KAH0815594.1"/>
    </source>
</evidence>
<feature type="region of interest" description="Disordered" evidence="5">
    <location>
        <begin position="1290"/>
        <end position="1316"/>
    </location>
</feature>
<dbReference type="PANTHER" id="PTHR21517:SF3">
    <property type="entry name" value="APICAL JUNCTION COMPONENT 1 HOMOLOG"/>
    <property type="match status" value="1"/>
</dbReference>
<dbReference type="Pfam" id="PF26649">
    <property type="entry name" value="Ajm-1"/>
    <property type="match status" value="1"/>
</dbReference>
<accession>A0A8J6HJ24</accession>
<dbReference type="GO" id="GO:0005886">
    <property type="term" value="C:plasma membrane"/>
    <property type="evidence" value="ECO:0007669"/>
    <property type="project" value="TreeGrafter"/>
</dbReference>
<dbReference type="FunFam" id="3.80.10.10:FF:000487">
    <property type="entry name" value="F-box and leucine-rich repeat protein 6"/>
    <property type="match status" value="1"/>
</dbReference>
<organism evidence="7 8">
    <name type="scientific">Tenebrio molitor</name>
    <name type="common">Yellow mealworm beetle</name>
    <dbReference type="NCBI Taxonomy" id="7067"/>
    <lineage>
        <taxon>Eukaryota</taxon>
        <taxon>Metazoa</taxon>
        <taxon>Ecdysozoa</taxon>
        <taxon>Arthropoda</taxon>
        <taxon>Hexapoda</taxon>
        <taxon>Insecta</taxon>
        <taxon>Pterygota</taxon>
        <taxon>Neoptera</taxon>
        <taxon>Endopterygota</taxon>
        <taxon>Coleoptera</taxon>
        <taxon>Polyphaga</taxon>
        <taxon>Cucujiformia</taxon>
        <taxon>Tenebrionidae</taxon>
        <taxon>Tenebrio</taxon>
    </lineage>
</organism>
<sequence length="1316" mass="146771">MLTASANSSPNHLSEQYRRRSEGSEPTSTISNSRRVSFQSSPVLQCRYSRCGRAATASSAEAAAFKNCHNCSYTYCSRACRRAHWEKHRKTCLFSRIGTLCRQVIAAIKEQKETLYHLSLIARRGYISHGPGAVKCFFPCAESAEKFLTGGSSDLGELTYVRWPDLLPSEMGPQLYTELVQMCKSYNPDTRLVLYVSVCVVSETPATGAVKWERQLVSRCAKMRLSKDISVPEKDPDNPETLILTCNSIDALSEDRAKELKEISVNNVQKELRSRGVSLRRQHPVIFKQLTAYANGTCEKFTPITVYPKDVNTGKSFMCIIMLEADPNSLRQVESAGVKVRTVDVLNSDVIASGGRSPDHCREFEVSLAAFLATKSKSGHRSVSDIKNPLDGPLERALAGIRPKLPNRTGRRRPPSRPHPPKTNFDMCSLLSFVIVYERTTYEICRPIQTRPLLRRANFASRGGGGAAAFFRHLANSPKCQVFSSVPVLVWNFLSELPVQGAAHFHPTGNFPIKISPPQLLNPSKTGSDSEESCSDDVNRIQPQSGHIGRLSTNQKLRQDYFPDSIKDLDGPLYPRHYMALLLDLRPVKDPFKLIFRFNQRHMQALPRPSPLGERTPATLLIVDVTVLWVFPVLSLSDVVTDVIRSPPTIRNKRKIGDLMEANGDVYDHLPNNNVCPMKNYSEASFGGDVMSLQSQDLGRDVQQDQFMDGVPSAEPQASRDQSSDSKSDDTASNPIVDYQNGNIKKLNNKVSKGSKKKIGTGVGRGRPRKALVAMYHSQISGDKNTIKIRIKKSNFTAQVQLTPNKKKSGRRKKPKVTSDTDVSDYEYNNAKKSRASSDNDVTSTQENEPQEQSGWGQYMPEPVLYKIFQILCTQDGCLPNLVRLCRVCKLWRNVALTPSLWNKVDLNYVKEPFRTDLQLHWLIYNRLSCCQDLNLGEWKVRDIQIAMEALCQHCPNLQGLNLSGWKGLNADNLKYLTTECKKLERLDLSSINSTSAINSQPLVAMGQTMNSRLTHLVLAHNKMAGFTQIMASIATNCPNLQLLDISNIRTFAHNSALLHVEKVQIGCPKLRVLRITNSQIWLAPASLTDQVASPGFPLLEELSLAGLEEDQTTTSRSVDDDGIERILKNSTKLRLLDVRGCIRLTDSGLVKVPAWDLEHLFLSGTLRKKRYESRTLIVLFLACYITRTQNSGLELILQKWSHSLLEVDLAWSTATSSLDAAVTALAERGLESKLRTVNLCGSSVSLEPVKAVLRNCPNLHSINLQSCRALPRGIKRLYTGEAVQELKQSLQNRPKNDVSESENEQSPAHLIAAAE</sequence>
<feature type="region of interest" description="Disordered" evidence="5">
    <location>
        <begin position="401"/>
        <end position="423"/>
    </location>
</feature>
<dbReference type="Pfam" id="PF12937">
    <property type="entry name" value="F-box-like"/>
    <property type="match status" value="1"/>
</dbReference>
<dbReference type="Gene3D" id="6.10.140.2220">
    <property type="match status" value="1"/>
</dbReference>
<feature type="region of interest" description="Disordered" evidence="5">
    <location>
        <begin position="801"/>
        <end position="857"/>
    </location>
</feature>
<reference evidence="7" key="1">
    <citation type="journal article" date="2020" name="J Insects Food Feed">
        <title>The yellow mealworm (Tenebrio molitor) genome: a resource for the emerging insects as food and feed industry.</title>
        <authorList>
            <person name="Eriksson T."/>
            <person name="Andere A."/>
            <person name="Kelstrup H."/>
            <person name="Emery V."/>
            <person name="Picard C."/>
        </authorList>
    </citation>
    <scope>NUCLEOTIDE SEQUENCE</scope>
    <source>
        <strain evidence="7">Stoneville</strain>
        <tissue evidence="7">Whole head</tissue>
    </source>
</reference>
<keyword evidence="2 4" id="KW-0863">Zinc-finger</keyword>
<feature type="compositionally biased region" description="Basic residues" evidence="5">
    <location>
        <begin position="805"/>
        <end position="816"/>
    </location>
</feature>
<keyword evidence="1" id="KW-0479">Metal-binding</keyword>
<dbReference type="InterPro" id="IPR047922">
    <property type="entry name" value="FBXL6_F-box"/>
</dbReference>
<dbReference type="EMBL" id="JABDTM020022885">
    <property type="protein sequence ID" value="KAH0815594.1"/>
    <property type="molecule type" value="Genomic_DNA"/>
</dbReference>
<proteinExistence type="predicted"/>
<dbReference type="Gene3D" id="3.80.10.10">
    <property type="entry name" value="Ribonuclease Inhibitor"/>
    <property type="match status" value="1"/>
</dbReference>
<comment type="caution">
    <text evidence="7">The sequence shown here is derived from an EMBL/GenBank/DDBJ whole genome shotgun (WGS) entry which is preliminary data.</text>
</comment>
<evidence type="ECO:0000313" key="8">
    <source>
        <dbReference type="Proteomes" id="UP000719412"/>
    </source>
</evidence>
<dbReference type="InterPro" id="IPR001810">
    <property type="entry name" value="F-box_dom"/>
</dbReference>
<dbReference type="GO" id="GO:0019005">
    <property type="term" value="C:SCF ubiquitin ligase complex"/>
    <property type="evidence" value="ECO:0007669"/>
    <property type="project" value="InterPro"/>
</dbReference>
<dbReference type="InterPro" id="IPR036047">
    <property type="entry name" value="F-box-like_dom_sf"/>
</dbReference>
<dbReference type="PANTHER" id="PTHR21517">
    <property type="entry name" value="APICAL JUNCTION COMPONENT 1 HOMOLOG"/>
    <property type="match status" value="1"/>
</dbReference>
<evidence type="ECO:0000256" key="4">
    <source>
        <dbReference type="PROSITE-ProRule" id="PRU00134"/>
    </source>
</evidence>
<gene>
    <name evidence="7" type="ORF">GEV33_007196</name>
</gene>
<dbReference type="SUPFAM" id="SSF52047">
    <property type="entry name" value="RNI-like"/>
    <property type="match status" value="1"/>
</dbReference>
<feature type="domain" description="MYND-type" evidence="6">
    <location>
        <begin position="48"/>
        <end position="92"/>
    </location>
</feature>
<feature type="region of interest" description="Disordered" evidence="5">
    <location>
        <begin position="1"/>
        <end position="36"/>
    </location>
</feature>
<dbReference type="SUPFAM" id="SSF144232">
    <property type="entry name" value="HIT/MYND zinc finger-like"/>
    <property type="match status" value="1"/>
</dbReference>
<dbReference type="InterPro" id="IPR032675">
    <property type="entry name" value="LRR_dom_sf"/>
</dbReference>
<evidence type="ECO:0000256" key="5">
    <source>
        <dbReference type="SAM" id="MobiDB-lite"/>
    </source>
</evidence>
<dbReference type="Gene3D" id="1.20.1280.50">
    <property type="match status" value="1"/>
</dbReference>
<dbReference type="CDD" id="cd22119">
    <property type="entry name" value="F-box_FBXL6"/>
    <property type="match status" value="1"/>
</dbReference>
<name>A0A8J6HJ24_TENMO</name>
<feature type="compositionally biased region" description="Polar residues" evidence="5">
    <location>
        <begin position="24"/>
        <end position="36"/>
    </location>
</feature>
<evidence type="ECO:0000256" key="2">
    <source>
        <dbReference type="ARBA" id="ARBA00022771"/>
    </source>
</evidence>
<feature type="compositionally biased region" description="Polar residues" evidence="5">
    <location>
        <begin position="1"/>
        <end position="14"/>
    </location>
</feature>
<keyword evidence="8" id="KW-1185">Reference proteome</keyword>
<evidence type="ECO:0000256" key="3">
    <source>
        <dbReference type="ARBA" id="ARBA00022833"/>
    </source>
</evidence>
<dbReference type="InterPro" id="IPR058586">
    <property type="entry name" value="Ajm-1"/>
</dbReference>
<reference evidence="7" key="2">
    <citation type="submission" date="2021-08" db="EMBL/GenBank/DDBJ databases">
        <authorList>
            <person name="Eriksson T."/>
        </authorList>
    </citation>
    <scope>NUCLEOTIDE SEQUENCE</scope>
    <source>
        <strain evidence="7">Stoneville</strain>
        <tissue evidence="7">Whole head</tissue>
    </source>
</reference>
<dbReference type="GO" id="GO:0043296">
    <property type="term" value="C:apical junction complex"/>
    <property type="evidence" value="ECO:0007669"/>
    <property type="project" value="TreeGrafter"/>
</dbReference>
<dbReference type="InterPro" id="IPR038825">
    <property type="entry name" value="Apical_junction"/>
</dbReference>
<protein>
    <recommendedName>
        <fullName evidence="6">MYND-type domain-containing protein</fullName>
    </recommendedName>
</protein>
<feature type="compositionally biased region" description="Basic residues" evidence="5">
    <location>
        <begin position="409"/>
        <end position="420"/>
    </location>
</feature>
<evidence type="ECO:0000259" key="6">
    <source>
        <dbReference type="PROSITE" id="PS50865"/>
    </source>
</evidence>
<dbReference type="Proteomes" id="UP000719412">
    <property type="component" value="Unassembled WGS sequence"/>
</dbReference>
<feature type="region of interest" description="Disordered" evidence="5">
    <location>
        <begin position="710"/>
        <end position="741"/>
    </location>
</feature>
<feature type="compositionally biased region" description="Polar residues" evidence="5">
    <location>
        <begin position="837"/>
        <end position="856"/>
    </location>
</feature>